<evidence type="ECO:0000256" key="1">
    <source>
        <dbReference type="SAM" id="MobiDB-lite"/>
    </source>
</evidence>
<evidence type="ECO:0000313" key="2">
    <source>
        <dbReference type="EnsemblPlants" id="MELO3C031027.2.1"/>
    </source>
</evidence>
<dbReference type="EnsemblPlants" id="MELO3C031027.2.1">
    <property type="protein sequence ID" value="MELO3C031027.2.1"/>
    <property type="gene ID" value="MELO3C031027.2"/>
</dbReference>
<reference evidence="2" key="1">
    <citation type="submission" date="2023-03" db="UniProtKB">
        <authorList>
            <consortium name="EnsemblPlants"/>
        </authorList>
    </citation>
    <scope>IDENTIFICATION</scope>
</reference>
<protein>
    <submittedName>
        <fullName evidence="2">Uncharacterized protein</fullName>
    </submittedName>
</protein>
<organism evidence="2">
    <name type="scientific">Cucumis melo</name>
    <name type="common">Muskmelon</name>
    <dbReference type="NCBI Taxonomy" id="3656"/>
    <lineage>
        <taxon>Eukaryota</taxon>
        <taxon>Viridiplantae</taxon>
        <taxon>Streptophyta</taxon>
        <taxon>Embryophyta</taxon>
        <taxon>Tracheophyta</taxon>
        <taxon>Spermatophyta</taxon>
        <taxon>Magnoliopsida</taxon>
        <taxon>eudicotyledons</taxon>
        <taxon>Gunneridae</taxon>
        <taxon>Pentapetalae</taxon>
        <taxon>rosids</taxon>
        <taxon>fabids</taxon>
        <taxon>Cucurbitales</taxon>
        <taxon>Cucurbitaceae</taxon>
        <taxon>Benincaseae</taxon>
        <taxon>Cucumis</taxon>
    </lineage>
</organism>
<name>A0A9I9EAV5_CUCME</name>
<sequence>MKQLAEPVRSEINGRDWSSKSTTFCFSIFLSSVLRRRTSGRRLTSGRRTKHHTSTIPSAALTSRSGDSKAALTLTYSSRHVNLKLGTVKSSRFVVNQARIQIELGEFSLVI</sequence>
<feature type="region of interest" description="Disordered" evidence="1">
    <location>
        <begin position="40"/>
        <end position="61"/>
    </location>
</feature>
<feature type="compositionally biased region" description="Basic residues" evidence="1">
    <location>
        <begin position="40"/>
        <end position="53"/>
    </location>
</feature>
<dbReference type="AlphaFoldDB" id="A0A9I9EAV5"/>
<proteinExistence type="predicted"/>
<dbReference type="Gramene" id="MELO3C031027.2.1">
    <property type="protein sequence ID" value="MELO3C031027.2.1"/>
    <property type="gene ID" value="MELO3C031027.2"/>
</dbReference>
<accession>A0A9I9EAV5</accession>